<keyword evidence="8" id="KW-1185">Reference proteome</keyword>
<evidence type="ECO:0000256" key="4">
    <source>
        <dbReference type="ARBA" id="ARBA00022989"/>
    </source>
</evidence>
<evidence type="ECO:0000256" key="3">
    <source>
        <dbReference type="ARBA" id="ARBA00022692"/>
    </source>
</evidence>
<protein>
    <submittedName>
        <fullName evidence="7">APA family basic amino acid/polyamine antiporter</fullName>
    </submittedName>
</protein>
<feature type="transmembrane region" description="Helical" evidence="6">
    <location>
        <begin position="398"/>
        <end position="419"/>
    </location>
</feature>
<feature type="transmembrane region" description="Helical" evidence="6">
    <location>
        <begin position="34"/>
        <end position="56"/>
    </location>
</feature>
<comment type="caution">
    <text evidence="7">The sequence shown here is derived from an EMBL/GenBank/DDBJ whole genome shotgun (WGS) entry which is preliminary data.</text>
</comment>
<dbReference type="Gene3D" id="1.20.1740.10">
    <property type="entry name" value="Amino acid/polyamine transporter I"/>
    <property type="match status" value="1"/>
</dbReference>
<accession>A0A316AGY1</accession>
<dbReference type="PANTHER" id="PTHR43243">
    <property type="entry name" value="INNER MEMBRANE TRANSPORTER YGJI-RELATED"/>
    <property type="match status" value="1"/>
</dbReference>
<dbReference type="Proteomes" id="UP000245880">
    <property type="component" value="Unassembled WGS sequence"/>
</dbReference>
<dbReference type="EMBL" id="QGDT01000009">
    <property type="protein sequence ID" value="PWJ56973.1"/>
    <property type="molecule type" value="Genomic_DNA"/>
</dbReference>
<feature type="transmembrane region" description="Helical" evidence="6">
    <location>
        <begin position="62"/>
        <end position="84"/>
    </location>
</feature>
<feature type="transmembrane region" description="Helical" evidence="6">
    <location>
        <begin position="105"/>
        <end position="129"/>
    </location>
</feature>
<dbReference type="PANTHER" id="PTHR43243:SF4">
    <property type="entry name" value="CATIONIC AMINO ACID TRANSPORTER 4"/>
    <property type="match status" value="1"/>
</dbReference>
<evidence type="ECO:0000313" key="8">
    <source>
        <dbReference type="Proteomes" id="UP000245880"/>
    </source>
</evidence>
<gene>
    <name evidence="7" type="ORF">CLV98_10982</name>
</gene>
<dbReference type="InterPro" id="IPR002293">
    <property type="entry name" value="AA/rel_permease1"/>
</dbReference>
<dbReference type="GO" id="GO:0015171">
    <property type="term" value="F:amino acid transmembrane transporter activity"/>
    <property type="evidence" value="ECO:0007669"/>
    <property type="project" value="TreeGrafter"/>
</dbReference>
<keyword evidence="2" id="KW-0813">Transport</keyword>
<dbReference type="RefSeq" id="WP_109675819.1">
    <property type="nucleotide sequence ID" value="NZ_QGDT01000009.1"/>
</dbReference>
<keyword evidence="4 6" id="KW-1133">Transmembrane helix</keyword>
<evidence type="ECO:0000256" key="1">
    <source>
        <dbReference type="ARBA" id="ARBA00004141"/>
    </source>
</evidence>
<feature type="transmembrane region" description="Helical" evidence="6">
    <location>
        <begin position="274"/>
        <end position="294"/>
    </location>
</feature>
<feature type="transmembrane region" description="Helical" evidence="6">
    <location>
        <begin position="167"/>
        <end position="185"/>
    </location>
</feature>
<dbReference type="OrthoDB" id="9762947at2"/>
<keyword evidence="5 6" id="KW-0472">Membrane</keyword>
<keyword evidence="3 6" id="KW-0812">Transmembrane</keyword>
<dbReference type="GO" id="GO:0016020">
    <property type="term" value="C:membrane"/>
    <property type="evidence" value="ECO:0007669"/>
    <property type="project" value="UniProtKB-SubCell"/>
</dbReference>
<feature type="transmembrane region" description="Helical" evidence="6">
    <location>
        <begin position="375"/>
        <end position="392"/>
    </location>
</feature>
<evidence type="ECO:0000313" key="7">
    <source>
        <dbReference type="EMBL" id="PWJ56973.1"/>
    </source>
</evidence>
<evidence type="ECO:0000256" key="6">
    <source>
        <dbReference type="SAM" id="Phobius"/>
    </source>
</evidence>
<dbReference type="PIRSF" id="PIRSF006060">
    <property type="entry name" value="AA_transporter"/>
    <property type="match status" value="1"/>
</dbReference>
<feature type="transmembrane region" description="Helical" evidence="6">
    <location>
        <begin position="326"/>
        <end position="344"/>
    </location>
</feature>
<feature type="transmembrane region" description="Helical" evidence="6">
    <location>
        <begin position="237"/>
        <end position="262"/>
    </location>
</feature>
<evidence type="ECO:0000256" key="2">
    <source>
        <dbReference type="ARBA" id="ARBA00022448"/>
    </source>
</evidence>
<reference evidence="7 8" key="1">
    <citation type="submission" date="2018-03" db="EMBL/GenBank/DDBJ databases">
        <title>Genomic Encyclopedia of Archaeal and Bacterial Type Strains, Phase II (KMG-II): from individual species to whole genera.</title>
        <authorList>
            <person name="Goeker M."/>
        </authorList>
    </citation>
    <scope>NUCLEOTIDE SEQUENCE [LARGE SCALE GENOMIC DNA]</scope>
    <source>
        <strain evidence="7 8">DSM 100346</strain>
    </source>
</reference>
<comment type="subcellular location">
    <subcellularLocation>
        <location evidence="1">Membrane</location>
        <topology evidence="1">Multi-pass membrane protein</topology>
    </subcellularLocation>
</comment>
<feature type="transmembrane region" description="Helical" evidence="6">
    <location>
        <begin position="431"/>
        <end position="449"/>
    </location>
</feature>
<dbReference type="AlphaFoldDB" id="A0A316AGY1"/>
<feature type="transmembrane region" description="Helical" evidence="6">
    <location>
        <begin position="455"/>
        <end position="473"/>
    </location>
</feature>
<proteinExistence type="predicted"/>
<feature type="transmembrane region" description="Helical" evidence="6">
    <location>
        <begin position="197"/>
        <end position="217"/>
    </location>
</feature>
<organism evidence="7 8">
    <name type="scientific">Dyadobacter jejuensis</name>
    <dbReference type="NCBI Taxonomy" id="1082580"/>
    <lineage>
        <taxon>Bacteria</taxon>
        <taxon>Pseudomonadati</taxon>
        <taxon>Bacteroidota</taxon>
        <taxon>Cytophagia</taxon>
        <taxon>Cytophagales</taxon>
        <taxon>Spirosomataceae</taxon>
        <taxon>Dyadobacter</taxon>
    </lineage>
</organism>
<dbReference type="Pfam" id="PF13520">
    <property type="entry name" value="AA_permease_2"/>
    <property type="match status" value="1"/>
</dbReference>
<sequence>MASQLWYKKPIEKLLQESSGDENQLKRSLSSLSLVALGIGAIIGAGLFSLTGIAAAEHSGPAVTISFVLAAVGCGFAGLCYAEFASMIPIAGSAYTYSYATMGEFVAWIIGWDLVLEYALGAATVSVSWSRYLLEFLSKFDIHLPTQLVSSPFEVLTLSDGTIIDNGIVNLPAILIVWMLSLLLMRGTEGSAYLNNFLVILKVAVVLVFIGLGWSHINPENYVPYIPENTGNYENFGWTGIATGAAVVFFAFIGFDAVSTAAQEAKNPQKGMPIGILGSLIVCTILYVLFAHVMTGLVNYKEFANDAKPAATAFAATGYDGLQTGLIVAILAGYTSVMLVMLLGQSRVFYSMSKDGLLPRFFSDIHPKFSTPWKTNIFFMLFVSVFAGLVPVSDLGHMVSIGTLFAFSLVCVGVWMLRVKRPDLTRSFRTPLVPFVPLMGILVCVYLMYSLPIESWYRLGIWLALGLAIYFAYGKKNSKLGKQKPE</sequence>
<evidence type="ECO:0000256" key="5">
    <source>
        <dbReference type="ARBA" id="ARBA00023136"/>
    </source>
</evidence>
<name>A0A316AGY1_9BACT</name>